<proteinExistence type="predicted"/>
<organism evidence="2 3">
    <name type="scientific">Dermatophagoides pteronyssinus</name>
    <name type="common">European house dust mite</name>
    <dbReference type="NCBI Taxonomy" id="6956"/>
    <lineage>
        <taxon>Eukaryota</taxon>
        <taxon>Metazoa</taxon>
        <taxon>Ecdysozoa</taxon>
        <taxon>Arthropoda</taxon>
        <taxon>Chelicerata</taxon>
        <taxon>Arachnida</taxon>
        <taxon>Acari</taxon>
        <taxon>Acariformes</taxon>
        <taxon>Sarcoptiformes</taxon>
        <taxon>Astigmata</taxon>
        <taxon>Psoroptidia</taxon>
        <taxon>Analgoidea</taxon>
        <taxon>Pyroglyphidae</taxon>
        <taxon>Dermatophagoidinae</taxon>
        <taxon>Dermatophagoides</taxon>
    </lineage>
</organism>
<comment type="caution">
    <text evidence="2">The sequence shown here is derived from an EMBL/GenBank/DDBJ whole genome shotgun (WGS) entry which is preliminary data.</text>
</comment>
<accession>A0ABQ8JUC4</accession>
<reference evidence="2 3" key="1">
    <citation type="journal article" date="2018" name="J. Allergy Clin. Immunol.">
        <title>High-quality assembly of Dermatophagoides pteronyssinus genome and transcriptome reveals a wide range of novel allergens.</title>
        <authorList>
            <person name="Liu X.Y."/>
            <person name="Yang K.Y."/>
            <person name="Wang M.Q."/>
            <person name="Kwok J.S."/>
            <person name="Zeng X."/>
            <person name="Yang Z."/>
            <person name="Xiao X.J."/>
            <person name="Lau C.P."/>
            <person name="Li Y."/>
            <person name="Huang Z.M."/>
            <person name="Ba J.G."/>
            <person name="Yim A.K."/>
            <person name="Ouyang C.Y."/>
            <person name="Ngai S.M."/>
            <person name="Chan T.F."/>
            <person name="Leung E.L."/>
            <person name="Liu L."/>
            <person name="Liu Z.G."/>
            <person name="Tsui S.K."/>
        </authorList>
    </citation>
    <scope>NUCLEOTIDE SEQUENCE [LARGE SCALE GENOMIC DNA]</scope>
    <source>
        <strain evidence="2">Derp</strain>
    </source>
</reference>
<dbReference type="EMBL" id="NJHN03000012">
    <property type="protein sequence ID" value="KAH9426231.1"/>
    <property type="molecule type" value="Genomic_DNA"/>
</dbReference>
<evidence type="ECO:0000256" key="1">
    <source>
        <dbReference type="SAM" id="Phobius"/>
    </source>
</evidence>
<reference evidence="2 3" key="2">
    <citation type="journal article" date="2022" name="Mol. Biol. Evol.">
        <title>Comparative Genomics Reveals Insights into the Divergent Evolution of Astigmatic Mites and Household Pest Adaptations.</title>
        <authorList>
            <person name="Xiong Q."/>
            <person name="Wan A.T."/>
            <person name="Liu X."/>
            <person name="Fung C.S."/>
            <person name="Xiao X."/>
            <person name="Malainual N."/>
            <person name="Hou J."/>
            <person name="Wang L."/>
            <person name="Wang M."/>
            <person name="Yang K.Y."/>
            <person name="Cui Y."/>
            <person name="Leung E.L."/>
            <person name="Nong W."/>
            <person name="Shin S.K."/>
            <person name="Au S.W."/>
            <person name="Jeong K.Y."/>
            <person name="Chew F.T."/>
            <person name="Hui J.H."/>
            <person name="Leung T.F."/>
            <person name="Tungtrongchitr A."/>
            <person name="Zhong N."/>
            <person name="Liu Z."/>
            <person name="Tsui S.K."/>
        </authorList>
    </citation>
    <scope>NUCLEOTIDE SEQUENCE [LARGE SCALE GENOMIC DNA]</scope>
    <source>
        <strain evidence="2">Derp</strain>
    </source>
</reference>
<evidence type="ECO:0000313" key="3">
    <source>
        <dbReference type="Proteomes" id="UP000887458"/>
    </source>
</evidence>
<keyword evidence="1" id="KW-0472">Membrane</keyword>
<evidence type="ECO:0000313" key="2">
    <source>
        <dbReference type="EMBL" id="KAH9426231.1"/>
    </source>
</evidence>
<sequence length="87" mass="9821">MFHAKRILSLSICLSILVIIFIIIVVVDASIGYKKFLKGLIVGALLSKGKGGGGHYQDQHHYFYPVSYYPTYSDNSYDDSYDSCSYR</sequence>
<name>A0ABQ8JUC4_DERPT</name>
<keyword evidence="1" id="KW-1133">Transmembrane helix</keyword>
<gene>
    <name evidence="2" type="ORF">DERP_007171</name>
</gene>
<feature type="transmembrane region" description="Helical" evidence="1">
    <location>
        <begin position="7"/>
        <end position="27"/>
    </location>
</feature>
<dbReference type="Proteomes" id="UP000887458">
    <property type="component" value="Unassembled WGS sequence"/>
</dbReference>
<keyword evidence="3" id="KW-1185">Reference proteome</keyword>
<keyword evidence="1" id="KW-0812">Transmembrane</keyword>
<protein>
    <submittedName>
        <fullName evidence="2">Uncharacterized protein</fullName>
    </submittedName>
</protein>